<dbReference type="InterPro" id="IPR039693">
    <property type="entry name" value="Rtr1/RPAP2"/>
</dbReference>
<dbReference type="GO" id="GO:0005737">
    <property type="term" value="C:cytoplasm"/>
    <property type="evidence" value="ECO:0007669"/>
    <property type="project" value="TreeGrafter"/>
</dbReference>
<sequence>MEGNRKMDSRKKKKMMEVKKEMNNLTREQLKAAIEKKKVCNAKAQSVVERLIEPNVGEVWLLESLYHINQSHYQDAVEERAIIKSCGYPLCDSLLEEIPKKQYHISTKQNKVFDITDRKNYCSNFCYKASVYLKDQLYTSPLWLRDCEDVVHFRLLSKFNKSGCTGVEVDLGNISPVKTDEDNQKIDDCVERQSTQCVTDSLIESSFSESVEYNERRNDTDKIPCNNIDSQFESKMKKQKVSDKNENSKITCVEENIIEIKTNLEKPIEESEKPKTIKKRTKLKTFNSTSKKEERIVNVADRVDSFLDSWFTVDSLRFLYGDDKVKEIFEEFGTPTERFGQFINTKDAFMYERYAEICKRLNFIELKEKINEREDDVPTKPLPDYDALKEEAQNLEIKVKSFFLGDKVSFKSNPAVDSNDKNDKNESEECKTVPVLPLIDKHCILATRRRIVLEKMYKTLPDIQSALGLSHFNIRHEIQEFVHTLALTPSNIMFSPTEWNLVAMVVIKLFTLRNELLEYAFKTDLTQKRIINLLLSYRLDLDYLQRCVLKLSNVEQIIKNSS</sequence>
<evidence type="ECO:0000256" key="8">
    <source>
        <dbReference type="ARBA" id="ARBA00023242"/>
    </source>
</evidence>
<dbReference type="AlphaFoldDB" id="A0AAW1CTV9"/>
<keyword evidence="15" id="KW-1185">Reference proteome</keyword>
<evidence type="ECO:0000256" key="2">
    <source>
        <dbReference type="ARBA" id="ARBA00005676"/>
    </source>
</evidence>
<gene>
    <name evidence="14" type="ORF">O3M35_002097</name>
</gene>
<comment type="catalytic activity">
    <reaction evidence="9 12">
        <text>O-phospho-L-seryl-[protein] + H2O = L-seryl-[protein] + phosphate</text>
        <dbReference type="Rhea" id="RHEA:20629"/>
        <dbReference type="Rhea" id="RHEA-COMP:9863"/>
        <dbReference type="Rhea" id="RHEA-COMP:11604"/>
        <dbReference type="ChEBI" id="CHEBI:15377"/>
        <dbReference type="ChEBI" id="CHEBI:29999"/>
        <dbReference type="ChEBI" id="CHEBI:43474"/>
        <dbReference type="ChEBI" id="CHEBI:83421"/>
        <dbReference type="EC" id="3.1.3.16"/>
    </reaction>
</comment>
<keyword evidence="5 12" id="KW-0378">Hydrolase</keyword>
<evidence type="ECO:0000256" key="6">
    <source>
        <dbReference type="ARBA" id="ARBA00022833"/>
    </source>
</evidence>
<keyword evidence="8 12" id="KW-0539">Nucleus</keyword>
<comment type="catalytic activity">
    <reaction evidence="10 12">
        <text>O-phospho-L-threonyl-[protein] + H2O = L-threonyl-[protein] + phosphate</text>
        <dbReference type="Rhea" id="RHEA:47004"/>
        <dbReference type="Rhea" id="RHEA-COMP:11060"/>
        <dbReference type="Rhea" id="RHEA-COMP:11605"/>
        <dbReference type="ChEBI" id="CHEBI:15377"/>
        <dbReference type="ChEBI" id="CHEBI:30013"/>
        <dbReference type="ChEBI" id="CHEBI:43474"/>
        <dbReference type="ChEBI" id="CHEBI:61977"/>
        <dbReference type="EC" id="3.1.3.16"/>
    </reaction>
</comment>
<comment type="function">
    <text evidence="12">Putative RNA polymerase II subunit B1 C-terminal domain (CTD) phosphatase involved in RNA polymerase II transcription regulation.</text>
</comment>
<dbReference type="PANTHER" id="PTHR14732">
    <property type="entry name" value="RNA POLYMERASE II SUBUNIT B1 CTD PHOSPHATASE RPAP2-RELATED"/>
    <property type="match status" value="1"/>
</dbReference>
<dbReference type="InterPro" id="IPR038534">
    <property type="entry name" value="Rtr1/RPAP2_sf"/>
</dbReference>
<evidence type="ECO:0000313" key="15">
    <source>
        <dbReference type="Proteomes" id="UP001461498"/>
    </source>
</evidence>
<evidence type="ECO:0000256" key="12">
    <source>
        <dbReference type="RuleBase" id="RU367080"/>
    </source>
</evidence>
<accession>A0AAW1CTV9</accession>
<evidence type="ECO:0000256" key="10">
    <source>
        <dbReference type="ARBA" id="ARBA00048336"/>
    </source>
</evidence>
<evidence type="ECO:0000256" key="1">
    <source>
        <dbReference type="ARBA" id="ARBA00004123"/>
    </source>
</evidence>
<evidence type="ECO:0000256" key="5">
    <source>
        <dbReference type="ARBA" id="ARBA00022801"/>
    </source>
</evidence>
<dbReference type="GO" id="GO:0008270">
    <property type="term" value="F:zinc ion binding"/>
    <property type="evidence" value="ECO:0007669"/>
    <property type="project" value="UniProtKB-KW"/>
</dbReference>
<reference evidence="14 15" key="1">
    <citation type="submission" date="2022-12" db="EMBL/GenBank/DDBJ databases">
        <title>Chromosome-level genome assembly of true bugs.</title>
        <authorList>
            <person name="Ma L."/>
            <person name="Li H."/>
        </authorList>
    </citation>
    <scope>NUCLEOTIDE SEQUENCE [LARGE SCALE GENOMIC DNA]</scope>
    <source>
        <strain evidence="14">Lab_2022b</strain>
    </source>
</reference>
<protein>
    <recommendedName>
        <fullName evidence="12">RNA polymerase II subunit B1 CTD phosphatase RPAP2 homolog</fullName>
        <ecNumber evidence="12">3.1.3.16</ecNumber>
    </recommendedName>
</protein>
<proteinExistence type="inferred from homology"/>
<evidence type="ECO:0000256" key="3">
    <source>
        <dbReference type="ARBA" id="ARBA00022723"/>
    </source>
</evidence>
<evidence type="ECO:0000256" key="11">
    <source>
        <dbReference type="PROSITE-ProRule" id="PRU00812"/>
    </source>
</evidence>
<dbReference type="PROSITE" id="PS51479">
    <property type="entry name" value="ZF_RTR1"/>
    <property type="match status" value="1"/>
</dbReference>
<dbReference type="Proteomes" id="UP001461498">
    <property type="component" value="Unassembled WGS sequence"/>
</dbReference>
<keyword evidence="3 12" id="KW-0479">Metal-binding</keyword>
<keyword evidence="4 12" id="KW-0863">Zinc-finger</keyword>
<dbReference type="EMBL" id="JAPXFL010000010">
    <property type="protein sequence ID" value="KAK9500935.1"/>
    <property type="molecule type" value="Genomic_DNA"/>
</dbReference>
<keyword evidence="6 12" id="KW-0862">Zinc</keyword>
<name>A0AAW1CTV9_9HEMI</name>
<feature type="domain" description="RTR1-type" evidence="13">
    <location>
        <begin position="63"/>
        <end position="146"/>
    </location>
</feature>
<evidence type="ECO:0000256" key="4">
    <source>
        <dbReference type="ARBA" id="ARBA00022771"/>
    </source>
</evidence>
<evidence type="ECO:0000259" key="13">
    <source>
        <dbReference type="PROSITE" id="PS51479"/>
    </source>
</evidence>
<comment type="caution">
    <text evidence="14">The sequence shown here is derived from an EMBL/GenBank/DDBJ whole genome shotgun (WGS) entry which is preliminary data.</text>
</comment>
<comment type="subcellular location">
    <subcellularLocation>
        <location evidence="1 12">Nucleus</location>
    </subcellularLocation>
</comment>
<dbReference type="EC" id="3.1.3.16" evidence="12"/>
<keyword evidence="7 12" id="KW-0904">Protein phosphatase</keyword>
<dbReference type="Gene3D" id="1.25.40.820">
    <property type="match status" value="1"/>
</dbReference>
<dbReference type="GO" id="GO:0043175">
    <property type="term" value="F:RNA polymerase core enzyme binding"/>
    <property type="evidence" value="ECO:0007669"/>
    <property type="project" value="UniProtKB-UniRule"/>
</dbReference>
<dbReference type="GO" id="GO:0008420">
    <property type="term" value="F:RNA polymerase II CTD heptapeptide repeat phosphatase activity"/>
    <property type="evidence" value="ECO:0007669"/>
    <property type="project" value="UniProtKB-UniRule"/>
</dbReference>
<evidence type="ECO:0000256" key="7">
    <source>
        <dbReference type="ARBA" id="ARBA00022912"/>
    </source>
</evidence>
<dbReference type="InterPro" id="IPR007308">
    <property type="entry name" value="Rtr1/RPAP2_dom"/>
</dbReference>
<evidence type="ECO:0000313" key="14">
    <source>
        <dbReference type="EMBL" id="KAK9500935.1"/>
    </source>
</evidence>
<dbReference type="PANTHER" id="PTHR14732:SF0">
    <property type="entry name" value="RNA POLYMERASE II SUBUNIT B1 CTD PHOSPHATASE RPAP2-RELATED"/>
    <property type="match status" value="1"/>
</dbReference>
<comment type="similarity">
    <text evidence="2 11 12">Belongs to the RPAP2 family.</text>
</comment>
<dbReference type="Pfam" id="PF04181">
    <property type="entry name" value="RPAP2_Rtr1"/>
    <property type="match status" value="1"/>
</dbReference>
<evidence type="ECO:0000256" key="9">
    <source>
        <dbReference type="ARBA" id="ARBA00047761"/>
    </source>
</evidence>
<dbReference type="EMBL" id="JAPXFL010000010">
    <property type="protein sequence ID" value="KAK9500936.1"/>
    <property type="molecule type" value="Genomic_DNA"/>
</dbReference>
<organism evidence="14 15">
    <name type="scientific">Rhynocoris fuscipes</name>
    <dbReference type="NCBI Taxonomy" id="488301"/>
    <lineage>
        <taxon>Eukaryota</taxon>
        <taxon>Metazoa</taxon>
        <taxon>Ecdysozoa</taxon>
        <taxon>Arthropoda</taxon>
        <taxon>Hexapoda</taxon>
        <taxon>Insecta</taxon>
        <taxon>Pterygota</taxon>
        <taxon>Neoptera</taxon>
        <taxon>Paraneoptera</taxon>
        <taxon>Hemiptera</taxon>
        <taxon>Heteroptera</taxon>
        <taxon>Panheteroptera</taxon>
        <taxon>Cimicomorpha</taxon>
        <taxon>Reduviidae</taxon>
        <taxon>Harpactorinae</taxon>
        <taxon>Harpactorini</taxon>
        <taxon>Rhynocoris</taxon>
    </lineage>
</organism>
<dbReference type="GO" id="GO:0005634">
    <property type="term" value="C:nucleus"/>
    <property type="evidence" value="ECO:0007669"/>
    <property type="project" value="UniProtKB-SubCell"/>
</dbReference>